<protein>
    <submittedName>
        <fullName evidence="7">Cache domain-containing protein</fullName>
    </submittedName>
</protein>
<keyword evidence="4" id="KW-1133">Transmembrane helix</keyword>
<dbReference type="InterPro" id="IPR004010">
    <property type="entry name" value="Double_Cache_2"/>
</dbReference>
<evidence type="ECO:0000256" key="1">
    <source>
        <dbReference type="ARBA" id="ARBA00004651"/>
    </source>
</evidence>
<dbReference type="RefSeq" id="WP_250429867.1">
    <property type="nucleotide sequence ID" value="NZ_JALPRR010000002.1"/>
</dbReference>
<dbReference type="Proteomes" id="UP001597374">
    <property type="component" value="Unassembled WGS sequence"/>
</dbReference>
<dbReference type="CDD" id="cd02238">
    <property type="entry name" value="cupin_KdgF"/>
    <property type="match status" value="1"/>
</dbReference>
<dbReference type="Gene3D" id="2.60.120.10">
    <property type="entry name" value="Jelly Rolls"/>
    <property type="match status" value="1"/>
</dbReference>
<keyword evidence="2" id="KW-1003">Cell membrane</keyword>
<evidence type="ECO:0000313" key="8">
    <source>
        <dbReference type="Proteomes" id="UP001597374"/>
    </source>
</evidence>
<proteinExistence type="predicted"/>
<sequence length="690" mass="77140">MKKNGSVAAVTATPKAGLKYEEYRYKETRELVQLVKEAAELIAAKGEAAFKELSAPGSRWCQGENYVFVLDTAGNMLVHPDPELQGKNQLSLLDINGKPIIRGLIAAATALPDKPDGWYHYQWPVPEGLLPRWKSSYVRLVKAPSGKSYVVGSGVYNDRMEREFVVDMVNKAVAEIEQHGDKAFDLLRDPTGPYIVKDTYVYVMDMKGLEMVNPAFPYLEGLNLLDMKDAQGKLLNQEMIRMVQAQGAGWLDYMWPKPGESVSTQKTAYVSKANLGGKTVIVGCGVYLADAPRAVSATPKMTAAELVALVREAAALLEKEGEKAFPEFKKQGSKWLHDDVYFFIWTMDGVRALHPEIHPHKPEVEGKDARDAKDAIGKPYGKLFLETASTPEGEGWIHCMWPKPFDVFPTWKSCFLKRVTFPSGKQYLAGSGIYDMQMDKALIEDVVNRAAALVENRGKEAFALLRDKKGPFYFMDTYVFVASPEGIEWVNAAQPSLEGKNLMDLRDLQGKTVVKDEIAAAMRDGNAWLESYWFKPGDNLPALKKTFVRKVQYGNETYVVGSGYYVTDEEQTLGKVRKLTWDNIGKEQLSNRTSRQLILGEKATLAQFTVKRGAQIGRHSHANEEYVMMVSGALKFSFDGQEVVVNAGEILVIPPSVPHSIDVLENAVFVDFFAPAREDWLRGEDLYLRR</sequence>
<dbReference type="InterPro" id="IPR013096">
    <property type="entry name" value="Cupin_2"/>
</dbReference>
<feature type="domain" description="Single Cache" evidence="6">
    <location>
        <begin position="434"/>
        <end position="515"/>
    </location>
</feature>
<comment type="subcellular location">
    <subcellularLocation>
        <location evidence="1">Cell membrane</location>
        <topology evidence="1">Multi-pass membrane protein</topology>
    </subcellularLocation>
</comment>
<feature type="domain" description="Single Cache" evidence="6">
    <location>
        <begin position="301"/>
        <end position="382"/>
    </location>
</feature>
<dbReference type="InterPro" id="IPR033480">
    <property type="entry name" value="sCache_2"/>
</dbReference>
<feature type="domain" description="Single Cache" evidence="6">
    <location>
        <begin position="156"/>
        <end position="237"/>
    </location>
</feature>
<name>A0ABW5CRY0_9BACT</name>
<reference evidence="8" key="1">
    <citation type="journal article" date="2019" name="Int. J. Syst. Evol. Microbiol.">
        <title>The Global Catalogue of Microorganisms (GCM) 10K type strain sequencing project: providing services to taxonomists for standard genome sequencing and annotation.</title>
        <authorList>
            <consortium name="The Broad Institute Genomics Platform"/>
            <consortium name="The Broad Institute Genome Sequencing Center for Infectious Disease"/>
            <person name="Wu L."/>
            <person name="Ma J."/>
        </authorList>
    </citation>
    <scope>NUCLEOTIDE SEQUENCE [LARGE SCALE GENOMIC DNA]</scope>
    <source>
        <strain evidence="8">CGMCC 4.1782</strain>
    </source>
</reference>
<dbReference type="InterPro" id="IPR014710">
    <property type="entry name" value="RmlC-like_jellyroll"/>
</dbReference>
<dbReference type="InterPro" id="IPR011051">
    <property type="entry name" value="RmlC_Cupin_sf"/>
</dbReference>
<dbReference type="EMBL" id="JBHUIM010000001">
    <property type="protein sequence ID" value="MFD2244755.1"/>
    <property type="molecule type" value="Genomic_DNA"/>
</dbReference>
<accession>A0ABW5CRY0</accession>
<dbReference type="PANTHER" id="PTHR40112">
    <property type="entry name" value="H2HPP ISOMERASE"/>
    <property type="match status" value="1"/>
</dbReference>
<dbReference type="Pfam" id="PF17200">
    <property type="entry name" value="sCache_2"/>
    <property type="match status" value="1"/>
</dbReference>
<dbReference type="PANTHER" id="PTHR40112:SF1">
    <property type="entry name" value="H2HPP ISOMERASE"/>
    <property type="match status" value="1"/>
</dbReference>
<feature type="domain" description="Single Cache" evidence="6">
    <location>
        <begin position="20"/>
        <end position="102"/>
    </location>
</feature>
<keyword evidence="3" id="KW-0812">Transmembrane</keyword>
<evidence type="ECO:0000313" key="7">
    <source>
        <dbReference type="EMBL" id="MFD2244755.1"/>
    </source>
</evidence>
<gene>
    <name evidence="7" type="ORF">ACFSKP_00720</name>
</gene>
<evidence type="ECO:0000256" key="2">
    <source>
        <dbReference type="ARBA" id="ARBA00022475"/>
    </source>
</evidence>
<evidence type="ECO:0000259" key="6">
    <source>
        <dbReference type="SMART" id="SM01049"/>
    </source>
</evidence>
<dbReference type="SMART" id="SM01049">
    <property type="entry name" value="Cache_2"/>
    <property type="match status" value="4"/>
</dbReference>
<dbReference type="Pfam" id="PF08269">
    <property type="entry name" value="dCache_2"/>
    <property type="match status" value="3"/>
</dbReference>
<evidence type="ECO:0000256" key="4">
    <source>
        <dbReference type="ARBA" id="ARBA00022989"/>
    </source>
</evidence>
<organism evidence="7 8">
    <name type="scientific">Pontibacter ruber</name>
    <dbReference type="NCBI Taxonomy" id="1343895"/>
    <lineage>
        <taxon>Bacteria</taxon>
        <taxon>Pseudomonadati</taxon>
        <taxon>Bacteroidota</taxon>
        <taxon>Cytophagia</taxon>
        <taxon>Cytophagales</taxon>
        <taxon>Hymenobacteraceae</taxon>
        <taxon>Pontibacter</taxon>
    </lineage>
</organism>
<comment type="caution">
    <text evidence="7">The sequence shown here is derived from an EMBL/GenBank/DDBJ whole genome shotgun (WGS) entry which is preliminary data.</text>
</comment>
<dbReference type="SUPFAM" id="SSF51182">
    <property type="entry name" value="RmlC-like cupins"/>
    <property type="match status" value="1"/>
</dbReference>
<dbReference type="Pfam" id="PF07883">
    <property type="entry name" value="Cupin_2"/>
    <property type="match status" value="1"/>
</dbReference>
<keyword evidence="8" id="KW-1185">Reference proteome</keyword>
<keyword evidence="5" id="KW-0472">Membrane</keyword>
<dbReference type="InterPro" id="IPR052535">
    <property type="entry name" value="Bacilysin_H2HPP_isomerase"/>
</dbReference>
<evidence type="ECO:0000256" key="3">
    <source>
        <dbReference type="ARBA" id="ARBA00022692"/>
    </source>
</evidence>
<evidence type="ECO:0000256" key="5">
    <source>
        <dbReference type="ARBA" id="ARBA00023136"/>
    </source>
</evidence>
<dbReference type="Gene3D" id="3.30.450.20">
    <property type="entry name" value="PAS domain"/>
    <property type="match status" value="4"/>
</dbReference>